<reference evidence="20 21" key="1">
    <citation type="submission" date="2024-04" db="EMBL/GenBank/DDBJ databases">
        <authorList>
            <person name="Waldvogel A.-M."/>
            <person name="Schoenle A."/>
        </authorList>
    </citation>
    <scope>NUCLEOTIDE SEQUENCE [LARGE SCALE GENOMIC DNA]</scope>
</reference>
<evidence type="ECO:0000313" key="21">
    <source>
        <dbReference type="Proteomes" id="UP001497482"/>
    </source>
</evidence>
<dbReference type="Pfam" id="PF00008">
    <property type="entry name" value="EGF"/>
    <property type="match status" value="1"/>
</dbReference>
<evidence type="ECO:0000256" key="4">
    <source>
        <dbReference type="ARBA" id="ARBA00022479"/>
    </source>
</evidence>
<dbReference type="InterPro" id="IPR050442">
    <property type="entry name" value="Peptidase_S1_coag_factors"/>
</dbReference>
<evidence type="ECO:0000256" key="2">
    <source>
        <dbReference type="ARBA" id="ARBA00004613"/>
    </source>
</evidence>
<dbReference type="SMART" id="SM00020">
    <property type="entry name" value="Tryp_SPc"/>
    <property type="match status" value="1"/>
</dbReference>
<dbReference type="FunFam" id="2.40.10.10:FF:000013">
    <property type="entry name" value="Coagulation factor X"/>
    <property type="match status" value="1"/>
</dbReference>
<dbReference type="PROSITE" id="PS50240">
    <property type="entry name" value="TRYPSIN_DOM"/>
    <property type="match status" value="1"/>
</dbReference>
<evidence type="ECO:0000259" key="19">
    <source>
        <dbReference type="PROSITE" id="PS50998"/>
    </source>
</evidence>
<dbReference type="Gene3D" id="4.10.740.10">
    <property type="entry name" value="Coagulation Factor IX"/>
    <property type="match status" value="1"/>
</dbReference>
<feature type="chain" id="PRO_5043819491" description="coagulation factor Xa" evidence="16">
    <location>
        <begin position="19"/>
        <end position="556"/>
    </location>
</feature>
<evidence type="ECO:0000256" key="9">
    <source>
        <dbReference type="ARBA" id="ARBA00022801"/>
    </source>
</evidence>
<dbReference type="PRINTS" id="PR00001">
    <property type="entry name" value="GLABLOOD"/>
</dbReference>
<dbReference type="SMART" id="SM00179">
    <property type="entry name" value="EGF_CA"/>
    <property type="match status" value="1"/>
</dbReference>
<dbReference type="EC" id="3.4.21.6" evidence="3"/>
<feature type="disulfide bond" evidence="13">
    <location>
        <begin position="112"/>
        <end position="121"/>
    </location>
</feature>
<keyword evidence="7 14" id="KW-0645">Protease</keyword>
<accession>A0AAV2L6I2</accession>
<dbReference type="PROSITE" id="PS00135">
    <property type="entry name" value="TRYPSIN_SER"/>
    <property type="match status" value="1"/>
</dbReference>
<dbReference type="InterPro" id="IPR001254">
    <property type="entry name" value="Trypsin_dom"/>
</dbReference>
<dbReference type="InterPro" id="IPR001314">
    <property type="entry name" value="Peptidase_S1A"/>
</dbReference>
<dbReference type="InterPro" id="IPR035972">
    <property type="entry name" value="GLA-like_dom_SF"/>
</dbReference>
<dbReference type="GO" id="GO:0006508">
    <property type="term" value="P:proteolysis"/>
    <property type="evidence" value="ECO:0007669"/>
    <property type="project" value="UniProtKB-KW"/>
</dbReference>
<evidence type="ECO:0000256" key="15">
    <source>
        <dbReference type="SAM" id="MobiDB-lite"/>
    </source>
</evidence>
<keyword evidence="9 14" id="KW-0378">Hydrolase</keyword>
<dbReference type="GO" id="GO:0005615">
    <property type="term" value="C:extracellular space"/>
    <property type="evidence" value="ECO:0007669"/>
    <property type="project" value="TreeGrafter"/>
</dbReference>
<dbReference type="GO" id="GO:0005509">
    <property type="term" value="F:calcium ion binding"/>
    <property type="evidence" value="ECO:0007669"/>
    <property type="project" value="InterPro"/>
</dbReference>
<evidence type="ECO:0000313" key="20">
    <source>
        <dbReference type="EMBL" id="CAL1597980.1"/>
    </source>
</evidence>
<dbReference type="CDD" id="cd00190">
    <property type="entry name" value="Tryp_SPc"/>
    <property type="match status" value="1"/>
</dbReference>
<dbReference type="InterPro" id="IPR033116">
    <property type="entry name" value="TRYPSIN_SER"/>
</dbReference>
<proteinExistence type="predicted"/>
<dbReference type="PROSITE" id="PS00134">
    <property type="entry name" value="TRYPSIN_HIS"/>
    <property type="match status" value="1"/>
</dbReference>
<feature type="domain" description="EGF-like" evidence="17">
    <location>
        <begin position="86"/>
        <end position="122"/>
    </location>
</feature>
<feature type="signal peptide" evidence="16">
    <location>
        <begin position="1"/>
        <end position="18"/>
    </location>
</feature>
<comment type="caution">
    <text evidence="13">Lacks conserved residue(s) required for the propagation of feature annotation.</text>
</comment>
<dbReference type="InterPro" id="IPR000152">
    <property type="entry name" value="EGF-type_Asp/Asn_hydroxyl_site"/>
</dbReference>
<dbReference type="PROSITE" id="PS01186">
    <property type="entry name" value="EGF_2"/>
    <property type="match status" value="1"/>
</dbReference>
<dbReference type="SMART" id="SM00069">
    <property type="entry name" value="GLA"/>
    <property type="match status" value="1"/>
</dbReference>
<evidence type="ECO:0000256" key="12">
    <source>
        <dbReference type="ARBA" id="ARBA00023180"/>
    </source>
</evidence>
<dbReference type="InterPro" id="IPR043504">
    <property type="entry name" value="Peptidase_S1_PA_chymotrypsin"/>
</dbReference>
<evidence type="ECO:0000256" key="1">
    <source>
        <dbReference type="ARBA" id="ARBA00001239"/>
    </source>
</evidence>
<dbReference type="PANTHER" id="PTHR24278">
    <property type="entry name" value="COAGULATION FACTOR"/>
    <property type="match status" value="1"/>
</dbReference>
<evidence type="ECO:0000256" key="8">
    <source>
        <dbReference type="ARBA" id="ARBA00022737"/>
    </source>
</evidence>
<feature type="domain" description="Peptidase S1" evidence="18">
    <location>
        <begin position="290"/>
        <end position="522"/>
    </location>
</feature>
<evidence type="ECO:0000256" key="3">
    <source>
        <dbReference type="ARBA" id="ARBA00012181"/>
    </source>
</evidence>
<organism evidence="20 21">
    <name type="scientific">Knipowitschia caucasica</name>
    <name type="common">Caucasian dwarf goby</name>
    <name type="synonym">Pomatoschistus caucasicus</name>
    <dbReference type="NCBI Taxonomy" id="637954"/>
    <lineage>
        <taxon>Eukaryota</taxon>
        <taxon>Metazoa</taxon>
        <taxon>Chordata</taxon>
        <taxon>Craniata</taxon>
        <taxon>Vertebrata</taxon>
        <taxon>Euteleostomi</taxon>
        <taxon>Actinopterygii</taxon>
        <taxon>Neopterygii</taxon>
        <taxon>Teleostei</taxon>
        <taxon>Neoteleostei</taxon>
        <taxon>Acanthomorphata</taxon>
        <taxon>Gobiaria</taxon>
        <taxon>Gobiiformes</taxon>
        <taxon>Gobioidei</taxon>
        <taxon>Gobiidae</taxon>
        <taxon>Gobiinae</taxon>
        <taxon>Knipowitschia</taxon>
    </lineage>
</organism>
<feature type="compositionally biased region" description="Polar residues" evidence="15">
    <location>
        <begin position="242"/>
        <end position="254"/>
    </location>
</feature>
<dbReference type="GO" id="GO:0004252">
    <property type="term" value="F:serine-type endopeptidase activity"/>
    <property type="evidence" value="ECO:0007669"/>
    <property type="project" value="UniProtKB-EC"/>
</dbReference>
<keyword evidence="8" id="KW-0677">Repeat</keyword>
<dbReference type="InterPro" id="IPR000742">
    <property type="entry name" value="EGF"/>
</dbReference>
<keyword evidence="11 13" id="KW-1015">Disulfide bond</keyword>
<dbReference type="InterPro" id="IPR009030">
    <property type="entry name" value="Growth_fac_rcpt_cys_sf"/>
</dbReference>
<evidence type="ECO:0000256" key="14">
    <source>
        <dbReference type="RuleBase" id="RU363034"/>
    </source>
</evidence>
<keyword evidence="16" id="KW-0732">Signal</keyword>
<dbReference type="Pfam" id="PF00594">
    <property type="entry name" value="Gla"/>
    <property type="match status" value="1"/>
</dbReference>
<dbReference type="Proteomes" id="UP001497482">
    <property type="component" value="Chromosome 22"/>
</dbReference>
<dbReference type="AlphaFoldDB" id="A0AAV2L6I2"/>
<keyword evidence="4" id="KW-0301">Gamma-carboxyglutamic acid</keyword>
<feature type="region of interest" description="Disordered" evidence="15">
    <location>
        <begin position="242"/>
        <end position="265"/>
    </location>
</feature>
<keyword evidence="10" id="KW-0106">Calcium</keyword>
<evidence type="ECO:0000256" key="6">
    <source>
        <dbReference type="ARBA" id="ARBA00022536"/>
    </source>
</evidence>
<dbReference type="InterPro" id="IPR018114">
    <property type="entry name" value="TRYPSIN_HIS"/>
</dbReference>
<evidence type="ECO:0000256" key="11">
    <source>
        <dbReference type="ARBA" id="ARBA00023157"/>
    </source>
</evidence>
<keyword evidence="14" id="KW-0720">Serine protease</keyword>
<dbReference type="EMBL" id="OZ035844">
    <property type="protein sequence ID" value="CAL1597980.1"/>
    <property type="molecule type" value="Genomic_DNA"/>
</dbReference>
<feature type="domain" description="Gla" evidence="19">
    <location>
        <begin position="40"/>
        <end position="86"/>
    </location>
</feature>
<keyword evidence="6 13" id="KW-0245">EGF-like domain</keyword>
<keyword evidence="12" id="KW-0325">Glycoprotein</keyword>
<comment type="subcellular location">
    <subcellularLocation>
        <location evidence="2">Secreted</location>
    </subcellularLocation>
</comment>
<evidence type="ECO:0000256" key="13">
    <source>
        <dbReference type="PROSITE-ProRule" id="PRU00076"/>
    </source>
</evidence>
<comment type="catalytic activity">
    <reaction evidence="1">
        <text>Selective cleavage of Arg-|-Thr and then Arg-|-Ile bonds in prothrombin to form thrombin.</text>
        <dbReference type="EC" id="3.4.21.6"/>
    </reaction>
</comment>
<dbReference type="Gene3D" id="2.40.10.10">
    <property type="entry name" value="Trypsin-like serine proteases"/>
    <property type="match status" value="2"/>
</dbReference>
<dbReference type="FunFam" id="2.10.25.10:FF:000162">
    <property type="entry name" value="Coagulation factor X (Predicted)"/>
    <property type="match status" value="1"/>
</dbReference>
<dbReference type="PRINTS" id="PR00722">
    <property type="entry name" value="CHYMOTRYPSIN"/>
</dbReference>
<keyword evidence="21" id="KW-1185">Reference proteome</keyword>
<dbReference type="Pfam" id="PF14670">
    <property type="entry name" value="FXa_inhibition"/>
    <property type="match status" value="1"/>
</dbReference>
<dbReference type="SUPFAM" id="SSF57184">
    <property type="entry name" value="Growth factor receptor domain"/>
    <property type="match status" value="1"/>
</dbReference>
<evidence type="ECO:0000256" key="7">
    <source>
        <dbReference type="ARBA" id="ARBA00022670"/>
    </source>
</evidence>
<dbReference type="FunFam" id="4.10.740.10:FF:000001">
    <property type="entry name" value="vitamin K-dependent protein S"/>
    <property type="match status" value="1"/>
</dbReference>
<dbReference type="CDD" id="cd00054">
    <property type="entry name" value="EGF_CA"/>
    <property type="match status" value="1"/>
</dbReference>
<feature type="region of interest" description="Disordered" evidence="15">
    <location>
        <begin position="528"/>
        <end position="549"/>
    </location>
</feature>
<evidence type="ECO:0000259" key="17">
    <source>
        <dbReference type="PROSITE" id="PS50026"/>
    </source>
</evidence>
<dbReference type="Gene3D" id="2.10.25.10">
    <property type="entry name" value="Laminin"/>
    <property type="match status" value="2"/>
</dbReference>
<protein>
    <recommendedName>
        <fullName evidence="3">coagulation factor Xa</fullName>
        <ecNumber evidence="3">3.4.21.6</ecNumber>
    </recommendedName>
</protein>
<dbReference type="PANTHER" id="PTHR24278:SF28">
    <property type="entry name" value="COAGULATION FACTOR X"/>
    <property type="match status" value="1"/>
</dbReference>
<evidence type="ECO:0000256" key="10">
    <source>
        <dbReference type="ARBA" id="ARBA00022837"/>
    </source>
</evidence>
<dbReference type="SMART" id="SM00181">
    <property type="entry name" value="EGF"/>
    <property type="match status" value="2"/>
</dbReference>
<dbReference type="PROSITE" id="PS00022">
    <property type="entry name" value="EGF_1"/>
    <property type="match status" value="1"/>
</dbReference>
<dbReference type="PROSITE" id="PS00010">
    <property type="entry name" value="ASX_HYDROXYL"/>
    <property type="match status" value="1"/>
</dbReference>
<evidence type="ECO:0000256" key="5">
    <source>
        <dbReference type="ARBA" id="ARBA00022525"/>
    </source>
</evidence>
<dbReference type="SUPFAM" id="SSF50494">
    <property type="entry name" value="Trypsin-like serine proteases"/>
    <property type="match status" value="1"/>
</dbReference>
<dbReference type="InterPro" id="IPR000294">
    <property type="entry name" value="GLA_domain"/>
</dbReference>
<sequence length="556" mass="62402">MLWIYGLLLLLNPLWTQGLGPGPVFVSQQKASVLLRSRRANSGFLEELKKGNLERECVEEICDYEEAREVFEDKTKTDLFWAKYVDGDSCESSPCLNDGVCRDTVGGFDCFCKNGFQGSVCEIVTPEMCDHQNGGCHHFCAVESASVKCSCADGYFLLPDQQTCDSHEPFKCGVLVTSETRTIFRYDRNQTLNQNQTKDQDLVQELDLYQDLVQDLDQDLNQNMHLNPNQTQTWLNHTSLDSAENATDPQSHLGPTSGLDRIQDLGPENPDLALIQEKLVTFQTAAWTRIVNGEDCPPGECPWQALLLNEEHRGFCGGTLLTDSIVLTAAHCMNQSRHIYVVLGEFDTQVRHGQEQVQHVEKVLLHQKYRPDTYHNDIALIQLKKPTTFSRYILPACLPTRDLAEKVLMKQSDGLVSGFGRLGEFSRPSSILQRLAMPYVERARCLESTQFRISGHMFCAGYEGGGRDACQGDSGGPHVTPYRNTYYITGVVSWGEGCAHKGKYGVYTQVSKYIGWIKNGIRALKPGRSASRTTREVFGPDPNPQQNPRGFKLMYL</sequence>
<keyword evidence="5" id="KW-0964">Secreted</keyword>
<dbReference type="InterPro" id="IPR017857">
    <property type="entry name" value="Coagulation_fac-like_Gla_dom"/>
</dbReference>
<dbReference type="InterPro" id="IPR009003">
    <property type="entry name" value="Peptidase_S1_PA"/>
</dbReference>
<evidence type="ECO:0000259" key="18">
    <source>
        <dbReference type="PROSITE" id="PS50240"/>
    </source>
</evidence>
<dbReference type="PROSITE" id="PS00011">
    <property type="entry name" value="GLA_1"/>
    <property type="match status" value="1"/>
</dbReference>
<dbReference type="SUPFAM" id="SSF57630">
    <property type="entry name" value="GLA-domain"/>
    <property type="match status" value="1"/>
</dbReference>
<dbReference type="PROSITE" id="PS50026">
    <property type="entry name" value="EGF_3"/>
    <property type="match status" value="1"/>
</dbReference>
<evidence type="ECO:0000256" key="16">
    <source>
        <dbReference type="SAM" id="SignalP"/>
    </source>
</evidence>
<dbReference type="PROSITE" id="PS50998">
    <property type="entry name" value="GLA_2"/>
    <property type="match status" value="1"/>
</dbReference>
<gene>
    <name evidence="20" type="ORF">KC01_LOCUS26441</name>
</gene>
<dbReference type="Pfam" id="PF00089">
    <property type="entry name" value="Trypsin"/>
    <property type="match status" value="1"/>
</dbReference>
<name>A0AAV2L6I2_KNICA</name>
<dbReference type="InterPro" id="IPR001881">
    <property type="entry name" value="EGF-like_Ca-bd_dom"/>
</dbReference>